<keyword evidence="4" id="KW-1185">Reference proteome</keyword>
<reference evidence="3" key="1">
    <citation type="journal article" date="2021" name="Genome Biol. Evol.">
        <title>A High-Quality Reference Genome for a Parasitic Bivalve with Doubly Uniparental Inheritance (Bivalvia: Unionida).</title>
        <authorList>
            <person name="Smith C.H."/>
        </authorList>
    </citation>
    <scope>NUCLEOTIDE SEQUENCE</scope>
    <source>
        <strain evidence="3">CHS0354</strain>
    </source>
</reference>
<dbReference type="CDD" id="cd05380">
    <property type="entry name" value="CAP_euk"/>
    <property type="match status" value="1"/>
</dbReference>
<feature type="domain" description="SCP" evidence="2">
    <location>
        <begin position="31"/>
        <end position="132"/>
    </location>
</feature>
<gene>
    <name evidence="3" type="ORF">CHS0354_019329</name>
</gene>
<keyword evidence="1" id="KW-0812">Transmembrane</keyword>
<organism evidence="3 4">
    <name type="scientific">Potamilus streckersoni</name>
    <dbReference type="NCBI Taxonomy" id="2493646"/>
    <lineage>
        <taxon>Eukaryota</taxon>
        <taxon>Metazoa</taxon>
        <taxon>Spiralia</taxon>
        <taxon>Lophotrochozoa</taxon>
        <taxon>Mollusca</taxon>
        <taxon>Bivalvia</taxon>
        <taxon>Autobranchia</taxon>
        <taxon>Heteroconchia</taxon>
        <taxon>Palaeoheterodonta</taxon>
        <taxon>Unionida</taxon>
        <taxon>Unionoidea</taxon>
        <taxon>Unionidae</taxon>
        <taxon>Ambleminae</taxon>
        <taxon>Lampsilini</taxon>
        <taxon>Potamilus</taxon>
    </lineage>
</organism>
<sequence>MIRLYAVALRLVYLIVGLFITTRAVLVPIYQYRELILQMHNDIRRMEPAANMKQMIYDPYLEERAEAWSETCYFEHQRRGLGENLSYFSSTGRAIPPATVIRQSLKLWHGEKNIWGYSTTCGAACHYTQYLNM</sequence>
<protein>
    <recommendedName>
        <fullName evidence="2">SCP domain-containing protein</fullName>
    </recommendedName>
</protein>
<evidence type="ECO:0000313" key="4">
    <source>
        <dbReference type="Proteomes" id="UP001195483"/>
    </source>
</evidence>
<dbReference type="AlphaFoldDB" id="A0AAE0SHL5"/>
<keyword evidence="1" id="KW-0472">Membrane</keyword>
<dbReference type="EMBL" id="JAEAOA010001195">
    <property type="protein sequence ID" value="KAK3592074.1"/>
    <property type="molecule type" value="Genomic_DNA"/>
</dbReference>
<evidence type="ECO:0000259" key="2">
    <source>
        <dbReference type="SMART" id="SM00198"/>
    </source>
</evidence>
<dbReference type="InterPro" id="IPR035940">
    <property type="entry name" value="CAP_sf"/>
</dbReference>
<dbReference type="InterPro" id="IPR014044">
    <property type="entry name" value="CAP_dom"/>
</dbReference>
<dbReference type="Proteomes" id="UP001195483">
    <property type="component" value="Unassembled WGS sequence"/>
</dbReference>
<dbReference type="SMART" id="SM00198">
    <property type="entry name" value="SCP"/>
    <property type="match status" value="1"/>
</dbReference>
<dbReference type="Pfam" id="PF00188">
    <property type="entry name" value="CAP"/>
    <property type="match status" value="1"/>
</dbReference>
<reference evidence="3" key="3">
    <citation type="submission" date="2023-05" db="EMBL/GenBank/DDBJ databases">
        <authorList>
            <person name="Smith C.H."/>
        </authorList>
    </citation>
    <scope>NUCLEOTIDE SEQUENCE</scope>
    <source>
        <strain evidence="3">CHS0354</strain>
        <tissue evidence="3">Mantle</tissue>
    </source>
</reference>
<keyword evidence="1" id="KW-1133">Transmembrane helix</keyword>
<comment type="caution">
    <text evidence="3">The sequence shown here is derived from an EMBL/GenBank/DDBJ whole genome shotgun (WGS) entry which is preliminary data.</text>
</comment>
<dbReference type="Gene3D" id="3.40.33.10">
    <property type="entry name" value="CAP"/>
    <property type="match status" value="1"/>
</dbReference>
<evidence type="ECO:0000256" key="1">
    <source>
        <dbReference type="SAM" id="Phobius"/>
    </source>
</evidence>
<name>A0AAE0SHL5_9BIVA</name>
<reference evidence="3" key="2">
    <citation type="journal article" date="2021" name="Genome Biol. Evol.">
        <title>Developing a high-quality reference genome for a parasitic bivalve with doubly uniparental inheritance (Bivalvia: Unionida).</title>
        <authorList>
            <person name="Smith C.H."/>
        </authorList>
    </citation>
    <scope>NUCLEOTIDE SEQUENCE</scope>
    <source>
        <strain evidence="3">CHS0354</strain>
        <tissue evidence="3">Mantle</tissue>
    </source>
</reference>
<feature type="transmembrane region" description="Helical" evidence="1">
    <location>
        <begin position="12"/>
        <end position="30"/>
    </location>
</feature>
<evidence type="ECO:0000313" key="3">
    <source>
        <dbReference type="EMBL" id="KAK3592074.1"/>
    </source>
</evidence>
<accession>A0AAE0SHL5</accession>
<dbReference type="SUPFAM" id="SSF55797">
    <property type="entry name" value="PR-1-like"/>
    <property type="match status" value="1"/>
</dbReference>
<proteinExistence type="predicted"/>